<proteinExistence type="predicted"/>
<evidence type="ECO:0000313" key="6">
    <source>
        <dbReference type="Proteomes" id="UP000254807"/>
    </source>
</evidence>
<dbReference type="EMBL" id="UFYW01000001">
    <property type="protein sequence ID" value="STD82589.1"/>
    <property type="molecule type" value="Genomic_DNA"/>
</dbReference>
<feature type="compositionally biased region" description="Polar residues" evidence="1">
    <location>
        <begin position="33"/>
        <end position="42"/>
    </location>
</feature>
<protein>
    <submittedName>
        <fullName evidence="4">M15 family metallopeptidase</fullName>
    </submittedName>
    <submittedName>
        <fullName evidence="5">Serine-type D-Ala-D-Ala carboxypeptidase</fullName>
        <ecNumber evidence="5">3.4.16.4</ecNumber>
    </submittedName>
</protein>
<dbReference type="RefSeq" id="WP_060814166.1">
    <property type="nucleotide sequence ID" value="NZ_JARPZN010000002.1"/>
</dbReference>
<dbReference type="EMBL" id="JARPZN010000002">
    <property type="protein sequence ID" value="MDT2689279.1"/>
    <property type="molecule type" value="Genomic_DNA"/>
</dbReference>
<evidence type="ECO:0000256" key="1">
    <source>
        <dbReference type="SAM" id="MobiDB-lite"/>
    </source>
</evidence>
<feature type="signal peptide" evidence="2">
    <location>
        <begin position="1"/>
        <end position="22"/>
    </location>
</feature>
<dbReference type="InterPro" id="IPR003709">
    <property type="entry name" value="VanY-like_core_dom"/>
</dbReference>
<feature type="domain" description="D-alanyl-D-alanine carboxypeptidase-like core" evidence="3">
    <location>
        <begin position="93"/>
        <end position="233"/>
    </location>
</feature>
<dbReference type="Gene3D" id="3.30.1380.10">
    <property type="match status" value="1"/>
</dbReference>
<evidence type="ECO:0000256" key="2">
    <source>
        <dbReference type="SAM" id="SignalP"/>
    </source>
</evidence>
<keyword evidence="5" id="KW-0121">Carboxypeptidase</keyword>
<dbReference type="InterPro" id="IPR058193">
    <property type="entry name" value="VanY/YodJ_core_dom"/>
</dbReference>
<feature type="compositionally biased region" description="Basic and acidic residues" evidence="1">
    <location>
        <begin position="43"/>
        <end position="53"/>
    </location>
</feature>
<reference evidence="5 6" key="1">
    <citation type="submission" date="2018-06" db="EMBL/GenBank/DDBJ databases">
        <authorList>
            <consortium name="Pathogen Informatics"/>
            <person name="Doyle S."/>
        </authorList>
    </citation>
    <scope>NUCLEOTIDE SEQUENCE [LARGE SCALE GENOMIC DNA]</scope>
    <source>
        <strain evidence="5 6">NCTC12360</strain>
    </source>
</reference>
<evidence type="ECO:0000259" key="3">
    <source>
        <dbReference type="Pfam" id="PF02557"/>
    </source>
</evidence>
<dbReference type="Pfam" id="PF02557">
    <property type="entry name" value="VanY"/>
    <property type="match status" value="1"/>
</dbReference>
<feature type="chain" id="PRO_5042703916" evidence="2">
    <location>
        <begin position="23"/>
        <end position="262"/>
    </location>
</feature>
<dbReference type="SUPFAM" id="SSF55166">
    <property type="entry name" value="Hedgehog/DD-peptidase"/>
    <property type="match status" value="1"/>
</dbReference>
<keyword evidence="6" id="KW-1185">Reference proteome</keyword>
<dbReference type="InterPro" id="IPR052179">
    <property type="entry name" value="DD-CPase-like"/>
</dbReference>
<feature type="region of interest" description="Disordered" evidence="1">
    <location>
        <begin position="33"/>
        <end position="53"/>
    </location>
</feature>
<reference evidence="4" key="2">
    <citation type="submission" date="2023-03" db="EMBL/GenBank/DDBJ databases">
        <authorList>
            <person name="Shen W."/>
            <person name="Cai J."/>
        </authorList>
    </citation>
    <scope>NUCLEOTIDE SEQUENCE</scope>
    <source>
        <strain evidence="4">K69-2</strain>
    </source>
</reference>
<dbReference type="CDD" id="cd14852">
    <property type="entry name" value="LD-carboxypeptidase"/>
    <property type="match status" value="1"/>
</dbReference>
<gene>
    <name evidence="5" type="ORF">NCTC12360_01020</name>
    <name evidence="4" type="ORF">P7E30_03525</name>
</gene>
<dbReference type="EC" id="3.4.16.4" evidence="5"/>
<keyword evidence="2" id="KW-0732">Signal</keyword>
<dbReference type="OrthoDB" id="9792074at2"/>
<dbReference type="PANTHER" id="PTHR34385:SF1">
    <property type="entry name" value="PEPTIDOGLYCAN L-ALANYL-D-GLUTAMATE ENDOPEPTIDASE CWLK"/>
    <property type="match status" value="1"/>
</dbReference>
<keyword evidence="5" id="KW-0378">Hydrolase</keyword>
<dbReference type="PANTHER" id="PTHR34385">
    <property type="entry name" value="D-ALANYL-D-ALANINE CARBOXYPEPTIDASE"/>
    <property type="match status" value="1"/>
</dbReference>
<dbReference type="Proteomes" id="UP000254807">
    <property type="component" value="Unassembled WGS sequence"/>
</dbReference>
<dbReference type="InterPro" id="IPR009045">
    <property type="entry name" value="Zn_M74/Hedgehog-like"/>
</dbReference>
<accession>A0A376H347</accession>
<dbReference type="Proteomes" id="UP001183682">
    <property type="component" value="Unassembled WGS sequence"/>
</dbReference>
<dbReference type="AlphaFoldDB" id="A0A376H347"/>
<keyword evidence="5" id="KW-0645">Protease</keyword>
<evidence type="ECO:0000313" key="4">
    <source>
        <dbReference type="EMBL" id="MDT2689279.1"/>
    </source>
</evidence>
<dbReference type="GO" id="GO:0009002">
    <property type="term" value="F:serine-type D-Ala-D-Ala carboxypeptidase activity"/>
    <property type="evidence" value="ECO:0007669"/>
    <property type="project" value="UniProtKB-EC"/>
</dbReference>
<sequence length="262" mass="29448">MKKYLGILAAAGFLLISLVASLQQEHSASSETIASSQTVASSSEKEQTRVSQKSKDFPKVSLDDWALVLVGPLNKGTEIDTGGLAKLTNGYLVDKRIVSDYEKLKAAAEKAGHPLVMISAFRSIASQKAVFDQNVTMLMSQGQSKEKAIETTKRTMTEPGYSEHHTGLAVDVVDRQWYDSYPETVLDHRFGETDGGKWLQEHAREYGFIIRYPEGKQAITQIDYEPWHLRYVGVETATYIEKHQLTLEEFLEQVKEQEEENE</sequence>
<organism evidence="5 6">
    <name type="scientific">Enterococcus gallinarum</name>
    <dbReference type="NCBI Taxonomy" id="1353"/>
    <lineage>
        <taxon>Bacteria</taxon>
        <taxon>Bacillati</taxon>
        <taxon>Bacillota</taxon>
        <taxon>Bacilli</taxon>
        <taxon>Lactobacillales</taxon>
        <taxon>Enterococcaceae</taxon>
        <taxon>Enterococcus</taxon>
    </lineage>
</organism>
<name>A0A376H347_ENTGA</name>
<evidence type="ECO:0000313" key="5">
    <source>
        <dbReference type="EMBL" id="STD82589.1"/>
    </source>
</evidence>
<dbReference type="GO" id="GO:0006508">
    <property type="term" value="P:proteolysis"/>
    <property type="evidence" value="ECO:0007669"/>
    <property type="project" value="InterPro"/>
</dbReference>